<dbReference type="InterPro" id="IPR036097">
    <property type="entry name" value="HisK_dim/P_sf"/>
</dbReference>
<dbReference type="GO" id="GO:0007234">
    <property type="term" value="P:osmosensory signaling via phosphorelay pathway"/>
    <property type="evidence" value="ECO:0007669"/>
    <property type="project" value="TreeGrafter"/>
</dbReference>
<sequence length="435" mass="45910">MRLGLRDGAESSFAVRFAWLTGLRLIVLTIVLIVMTTIYLGGIGTRADSSRIAMLTFAVAFALTGVYAAVLRLGKGLPLLAYGQMFIDQIAWSMIVYVSGGAASGATSLYGFTCLCGAILLGLRGALIGLIAGASSYALLCTLLVQGFLLPPPDQPLEAYATSWSEAAFPLVLNLLAMSVVALLGSYLAERLRITGGRLVVATARAEQAERLAALGRLAAGLAHEIRNPLGSIVASIELLRTGGSLGAEDEALCAIIERETTRLNELVTDMLDVSRPRAPSKAPMDFAATARDVVMLAGKSGRGRDVPLRYVGPDSLEIEADTAQMRQVVWNLLRNAIQASSAGAEVIVRVEADAGGAVVLAVEDRGVGIPPEARERLFDAFFTTRSQGMGIGLAVVKRILDDHGFGIEVESEPGKGTTFCVRIPHSKELALAPS</sequence>
<dbReference type="PRINTS" id="PR00344">
    <property type="entry name" value="BCTRLSENSOR"/>
</dbReference>
<reference evidence="11 12" key="1">
    <citation type="submission" date="2019-04" db="EMBL/GenBank/DDBJ databases">
        <authorList>
            <person name="Li Y."/>
            <person name="Wang J."/>
        </authorList>
    </citation>
    <scope>NUCLEOTIDE SEQUENCE [LARGE SCALE GENOMIC DNA]</scope>
    <source>
        <strain evidence="11 12">DSM 14668</strain>
    </source>
</reference>
<dbReference type="SUPFAM" id="SSF55874">
    <property type="entry name" value="ATPase domain of HSP90 chaperone/DNA topoisomerase II/histidine kinase"/>
    <property type="match status" value="1"/>
</dbReference>
<name>A0A4U1J4F2_9BACT</name>
<dbReference type="EMBL" id="SSMQ01000036">
    <property type="protein sequence ID" value="TKD02052.1"/>
    <property type="molecule type" value="Genomic_DNA"/>
</dbReference>
<gene>
    <name evidence="11" type="ORF">E8A74_29755</name>
</gene>
<comment type="catalytic activity">
    <reaction evidence="1">
        <text>ATP + protein L-histidine = ADP + protein N-phospho-L-histidine.</text>
        <dbReference type="EC" id="2.7.13.3"/>
    </reaction>
</comment>
<feature type="domain" description="Histidine kinase" evidence="10">
    <location>
        <begin position="221"/>
        <end position="428"/>
    </location>
</feature>
<evidence type="ECO:0000313" key="11">
    <source>
        <dbReference type="EMBL" id="TKD02052.1"/>
    </source>
</evidence>
<accession>A0A4U1J4F2</accession>
<evidence type="ECO:0000256" key="5">
    <source>
        <dbReference type="ARBA" id="ARBA00022741"/>
    </source>
</evidence>
<dbReference type="OrthoDB" id="9773941at2"/>
<feature type="transmembrane region" description="Helical" evidence="9">
    <location>
        <begin position="17"/>
        <end position="40"/>
    </location>
</feature>
<evidence type="ECO:0000256" key="3">
    <source>
        <dbReference type="ARBA" id="ARBA00022553"/>
    </source>
</evidence>
<evidence type="ECO:0000256" key="7">
    <source>
        <dbReference type="ARBA" id="ARBA00022840"/>
    </source>
</evidence>
<dbReference type="InterPro" id="IPR050351">
    <property type="entry name" value="BphY/WalK/GraS-like"/>
</dbReference>
<keyword evidence="12" id="KW-1185">Reference proteome</keyword>
<keyword evidence="5" id="KW-0547">Nucleotide-binding</keyword>
<keyword evidence="6 11" id="KW-0418">Kinase</keyword>
<keyword evidence="4" id="KW-0808">Transferase</keyword>
<dbReference type="InterPro" id="IPR004358">
    <property type="entry name" value="Sig_transdc_His_kin-like_C"/>
</dbReference>
<keyword evidence="8" id="KW-0902">Two-component regulatory system</keyword>
<keyword evidence="9" id="KW-1133">Transmembrane helix</keyword>
<feature type="transmembrane region" description="Helical" evidence="9">
    <location>
        <begin position="90"/>
        <end position="120"/>
    </location>
</feature>
<evidence type="ECO:0000256" key="9">
    <source>
        <dbReference type="SAM" id="Phobius"/>
    </source>
</evidence>
<dbReference type="PANTHER" id="PTHR42878:SF7">
    <property type="entry name" value="SENSOR HISTIDINE KINASE GLRK"/>
    <property type="match status" value="1"/>
</dbReference>
<dbReference type="InterPro" id="IPR003661">
    <property type="entry name" value="HisK_dim/P_dom"/>
</dbReference>
<dbReference type="PROSITE" id="PS50109">
    <property type="entry name" value="HIS_KIN"/>
    <property type="match status" value="1"/>
</dbReference>
<dbReference type="GO" id="GO:0005524">
    <property type="term" value="F:ATP binding"/>
    <property type="evidence" value="ECO:0007669"/>
    <property type="project" value="UniProtKB-KW"/>
</dbReference>
<keyword evidence="3" id="KW-0597">Phosphoprotein</keyword>
<dbReference type="Proteomes" id="UP000309215">
    <property type="component" value="Unassembled WGS sequence"/>
</dbReference>
<dbReference type="Gene3D" id="3.30.565.10">
    <property type="entry name" value="Histidine kinase-like ATPase, C-terminal domain"/>
    <property type="match status" value="1"/>
</dbReference>
<organism evidence="11 12">
    <name type="scientific">Polyangium fumosum</name>
    <dbReference type="NCBI Taxonomy" id="889272"/>
    <lineage>
        <taxon>Bacteria</taxon>
        <taxon>Pseudomonadati</taxon>
        <taxon>Myxococcota</taxon>
        <taxon>Polyangia</taxon>
        <taxon>Polyangiales</taxon>
        <taxon>Polyangiaceae</taxon>
        <taxon>Polyangium</taxon>
    </lineage>
</organism>
<dbReference type="CDD" id="cd00075">
    <property type="entry name" value="HATPase"/>
    <property type="match status" value="1"/>
</dbReference>
<dbReference type="InterPro" id="IPR003594">
    <property type="entry name" value="HATPase_dom"/>
</dbReference>
<dbReference type="SMART" id="SM00388">
    <property type="entry name" value="HisKA"/>
    <property type="match status" value="1"/>
</dbReference>
<evidence type="ECO:0000256" key="4">
    <source>
        <dbReference type="ARBA" id="ARBA00022679"/>
    </source>
</evidence>
<keyword evidence="7" id="KW-0067">ATP-binding</keyword>
<dbReference type="EC" id="2.7.13.3" evidence="2"/>
<evidence type="ECO:0000256" key="1">
    <source>
        <dbReference type="ARBA" id="ARBA00000085"/>
    </source>
</evidence>
<keyword evidence="9" id="KW-0472">Membrane</keyword>
<dbReference type="AlphaFoldDB" id="A0A4U1J4F2"/>
<dbReference type="SUPFAM" id="SSF47384">
    <property type="entry name" value="Homodimeric domain of signal transducing histidine kinase"/>
    <property type="match status" value="1"/>
</dbReference>
<dbReference type="Pfam" id="PF02518">
    <property type="entry name" value="HATPase_c"/>
    <property type="match status" value="1"/>
</dbReference>
<evidence type="ECO:0000256" key="2">
    <source>
        <dbReference type="ARBA" id="ARBA00012438"/>
    </source>
</evidence>
<dbReference type="PANTHER" id="PTHR42878">
    <property type="entry name" value="TWO-COMPONENT HISTIDINE KINASE"/>
    <property type="match status" value="1"/>
</dbReference>
<keyword evidence="9" id="KW-0812">Transmembrane</keyword>
<feature type="transmembrane region" description="Helical" evidence="9">
    <location>
        <begin position="52"/>
        <end position="70"/>
    </location>
</feature>
<dbReference type="RefSeq" id="WP_136932490.1">
    <property type="nucleotide sequence ID" value="NZ_SSMQ01000036.1"/>
</dbReference>
<evidence type="ECO:0000259" key="10">
    <source>
        <dbReference type="PROSITE" id="PS50109"/>
    </source>
</evidence>
<dbReference type="InterPro" id="IPR036890">
    <property type="entry name" value="HATPase_C_sf"/>
</dbReference>
<dbReference type="SMART" id="SM00387">
    <property type="entry name" value="HATPase_c"/>
    <property type="match status" value="1"/>
</dbReference>
<comment type="caution">
    <text evidence="11">The sequence shown here is derived from an EMBL/GenBank/DDBJ whole genome shotgun (WGS) entry which is preliminary data.</text>
</comment>
<dbReference type="CDD" id="cd00082">
    <property type="entry name" value="HisKA"/>
    <property type="match status" value="1"/>
</dbReference>
<dbReference type="GO" id="GO:0000155">
    <property type="term" value="F:phosphorelay sensor kinase activity"/>
    <property type="evidence" value="ECO:0007669"/>
    <property type="project" value="InterPro"/>
</dbReference>
<dbReference type="Gene3D" id="1.10.287.130">
    <property type="match status" value="1"/>
</dbReference>
<protein>
    <recommendedName>
        <fullName evidence="2">histidine kinase</fullName>
        <ecNumber evidence="2">2.7.13.3</ecNumber>
    </recommendedName>
</protein>
<dbReference type="GO" id="GO:0000156">
    <property type="term" value="F:phosphorelay response regulator activity"/>
    <property type="evidence" value="ECO:0007669"/>
    <property type="project" value="TreeGrafter"/>
</dbReference>
<evidence type="ECO:0000256" key="8">
    <source>
        <dbReference type="ARBA" id="ARBA00023012"/>
    </source>
</evidence>
<dbReference type="Pfam" id="PF00512">
    <property type="entry name" value="HisKA"/>
    <property type="match status" value="1"/>
</dbReference>
<feature type="transmembrane region" description="Helical" evidence="9">
    <location>
        <begin position="127"/>
        <end position="149"/>
    </location>
</feature>
<feature type="transmembrane region" description="Helical" evidence="9">
    <location>
        <begin position="169"/>
        <end position="189"/>
    </location>
</feature>
<dbReference type="InterPro" id="IPR005467">
    <property type="entry name" value="His_kinase_dom"/>
</dbReference>
<evidence type="ECO:0000313" key="12">
    <source>
        <dbReference type="Proteomes" id="UP000309215"/>
    </source>
</evidence>
<evidence type="ECO:0000256" key="6">
    <source>
        <dbReference type="ARBA" id="ARBA00022777"/>
    </source>
</evidence>
<dbReference type="GO" id="GO:0030295">
    <property type="term" value="F:protein kinase activator activity"/>
    <property type="evidence" value="ECO:0007669"/>
    <property type="project" value="TreeGrafter"/>
</dbReference>
<proteinExistence type="predicted"/>